<gene>
    <name evidence="2" type="ORF">SMAC_12717</name>
</gene>
<reference evidence="2 3" key="1">
    <citation type="journal article" date="2010" name="PLoS Genet.">
        <title>De novo assembly of a 40 Mb eukaryotic genome from short sequence reads: Sordaria macrospora, a model organism for fungal morphogenesis.</title>
        <authorList>
            <person name="Nowrousian M."/>
            <person name="Stajich J."/>
            <person name="Chu M."/>
            <person name="Engh I."/>
            <person name="Espagne E."/>
            <person name="Halliday K."/>
            <person name="Kamerewerd J."/>
            <person name="Kempken F."/>
            <person name="Knab B."/>
            <person name="Kuo H.C."/>
            <person name="Osiewacz H.D."/>
            <person name="Poeggeler S."/>
            <person name="Read N."/>
            <person name="Seiler S."/>
            <person name="Smith K."/>
            <person name="Zickler D."/>
            <person name="Kueck U."/>
            <person name="Freitag M."/>
        </authorList>
    </citation>
    <scope>NUCLEOTIDE SEQUENCE [LARGE SCALE GENOMIC DNA]</scope>
    <source>
        <strain evidence="3">ATCC MYA-333 / DSM 997 / K(L3346) / K-hell</strain>
        <tissue evidence="2">Mycelium</tissue>
    </source>
</reference>
<dbReference type="AlphaFoldDB" id="F7VM77"/>
<dbReference type="OrthoDB" id="4589383at2759"/>
<dbReference type="Proteomes" id="UP000001881">
    <property type="component" value="Unassembled WGS sequence"/>
</dbReference>
<protein>
    <submittedName>
        <fullName evidence="2">WGS project CABT00000000 data, contig 2.1</fullName>
    </submittedName>
</protein>
<feature type="compositionally biased region" description="Basic and acidic residues" evidence="1">
    <location>
        <begin position="61"/>
        <end position="74"/>
    </location>
</feature>
<organism evidence="2 3">
    <name type="scientific">Sordaria macrospora (strain ATCC MYA-333 / DSM 997 / K(L3346) / K-hell)</name>
    <dbReference type="NCBI Taxonomy" id="771870"/>
    <lineage>
        <taxon>Eukaryota</taxon>
        <taxon>Fungi</taxon>
        <taxon>Dikarya</taxon>
        <taxon>Ascomycota</taxon>
        <taxon>Pezizomycotina</taxon>
        <taxon>Sordariomycetes</taxon>
        <taxon>Sordariomycetidae</taxon>
        <taxon>Sordariales</taxon>
        <taxon>Sordariaceae</taxon>
        <taxon>Sordaria</taxon>
    </lineage>
</organism>
<comment type="caution">
    <text evidence="2">The sequence shown here is derived from an EMBL/GenBank/DDBJ whole genome shotgun (WGS) entry which is preliminary data.</text>
</comment>
<accession>F7VM77</accession>
<feature type="region of interest" description="Disordered" evidence="1">
    <location>
        <begin position="1"/>
        <end position="74"/>
    </location>
</feature>
<keyword evidence="3" id="KW-1185">Reference proteome</keyword>
<dbReference type="VEuPathDB" id="FungiDB:SMAC_12717"/>
<evidence type="ECO:0000313" key="2">
    <source>
        <dbReference type="EMBL" id="CCC06605.1"/>
    </source>
</evidence>
<dbReference type="OMA" id="INHHQAN"/>
<sequence length="74" mass="8135">MGGNQEKSSYHSSRTTSPSSSSNSRSSSNVSYRDGTAKNHSVTAKRKDKVVVINHHQANPAKDEPRASDYYHGR</sequence>
<dbReference type="EMBL" id="CABT02000001">
    <property type="protein sequence ID" value="CCC06605.1"/>
    <property type="molecule type" value="Genomic_DNA"/>
</dbReference>
<dbReference type="HOGENOM" id="CLU_2558844_0_0_1"/>
<evidence type="ECO:0000256" key="1">
    <source>
        <dbReference type="SAM" id="MobiDB-lite"/>
    </source>
</evidence>
<name>F7VM77_SORMK</name>
<proteinExistence type="predicted"/>
<evidence type="ECO:0000313" key="3">
    <source>
        <dbReference type="Proteomes" id="UP000001881"/>
    </source>
</evidence>
<dbReference type="InParanoid" id="F7VM77"/>
<feature type="compositionally biased region" description="Low complexity" evidence="1">
    <location>
        <begin position="10"/>
        <end position="32"/>
    </location>
</feature>